<gene>
    <name evidence="1" type="ORF">HQ865_00125</name>
</gene>
<organism evidence="1 2">
    <name type="scientific">Mucilaginibacter mali</name>
    <dbReference type="NCBI Taxonomy" id="2740462"/>
    <lineage>
        <taxon>Bacteria</taxon>
        <taxon>Pseudomonadati</taxon>
        <taxon>Bacteroidota</taxon>
        <taxon>Sphingobacteriia</taxon>
        <taxon>Sphingobacteriales</taxon>
        <taxon>Sphingobacteriaceae</taxon>
        <taxon>Mucilaginibacter</taxon>
    </lineage>
</organism>
<keyword evidence="2" id="KW-1185">Reference proteome</keyword>
<dbReference type="AlphaFoldDB" id="A0A7D4Q545"/>
<dbReference type="Proteomes" id="UP000505355">
    <property type="component" value="Chromosome"/>
</dbReference>
<dbReference type="EMBL" id="CP054139">
    <property type="protein sequence ID" value="QKJ28231.1"/>
    <property type="molecule type" value="Genomic_DNA"/>
</dbReference>
<protein>
    <recommendedName>
        <fullName evidence="3">NERD domain-containing protein</fullName>
    </recommendedName>
</protein>
<dbReference type="KEGG" id="mmab:HQ865_00125"/>
<name>A0A7D4Q545_9SPHI</name>
<evidence type="ECO:0008006" key="3">
    <source>
        <dbReference type="Google" id="ProtNLM"/>
    </source>
</evidence>
<dbReference type="RefSeq" id="WP_173412933.1">
    <property type="nucleotide sequence ID" value="NZ_CP054139.1"/>
</dbReference>
<evidence type="ECO:0000313" key="1">
    <source>
        <dbReference type="EMBL" id="QKJ28231.1"/>
    </source>
</evidence>
<accession>A0A7D4Q545</accession>
<reference evidence="1 2" key="1">
    <citation type="submission" date="2020-05" db="EMBL/GenBank/DDBJ databases">
        <title>Mucilaginibacter mali sp. nov.</title>
        <authorList>
            <person name="Kim H.S."/>
            <person name="Lee K.C."/>
            <person name="Suh M.K."/>
            <person name="Kim J.-S."/>
            <person name="Han K.-I."/>
            <person name="Eom M.K."/>
            <person name="Shin Y.K."/>
            <person name="Lee J.-S."/>
        </authorList>
    </citation>
    <scope>NUCLEOTIDE SEQUENCE [LARGE SCALE GENOMIC DNA]</scope>
    <source>
        <strain evidence="1 2">G2-14</strain>
    </source>
</reference>
<sequence length="545" mass="63134">MPIQIVRNLEIPVLSFDFSEEYWPLISAPVKDTYGLGEVKDAATVQEALKLAFAKCGELFIGIITGETRASFYLYVQHLLENTIDVFKAMLGGEEFPEINSSEFANIRRTLRIILEQSTTVDMAGTPNFMAEITRNRHAYHDTLDRLLYLGYQAFIISQEIARSQLFPRSGNFDIDGDGLLGMGTEPAYKPIFDYLERDIHNHDEGVTLYHTIEDLIGVWRELGVEYGEMSSFFAEQIKDPRYRFALIDKTHFYEQARNAFGQHGEIAISFYDGLTVSRRNVLSFEDCILRSQDMKRIMYRPLVEINVDGQVYIMAGFNRWLECLSTLTTNALPWGHVAEEWNQHKPIRKFVQHLQDTHDDILEDAAVELLKVVQMPYDKSIKSLRQHKGNNFPIDKLKGVGEIDLVFADIQKKVLYIVECKHNKSRFDYFNWKRDYTVFKEKYETQLNNKITFANEHTERILVHLEVVNGIQIEDKGDYKVQGIFLINAPSLYMYDAVYPTLTLHNLEQLLNRQYVIPQFALTLPDGQEILVEQPYFTNLAKLI</sequence>
<proteinExistence type="predicted"/>
<evidence type="ECO:0000313" key="2">
    <source>
        <dbReference type="Proteomes" id="UP000505355"/>
    </source>
</evidence>